<evidence type="ECO:0000256" key="3">
    <source>
        <dbReference type="ARBA" id="ARBA00012744"/>
    </source>
</evidence>
<keyword evidence="11" id="KW-1185">Reference proteome</keyword>
<comment type="similarity">
    <text evidence="2 9">Belongs to the glycosyl hydrolase 1 family.</text>
</comment>
<gene>
    <name evidence="10" type="ORF">NZD89_03905</name>
</gene>
<keyword evidence="6" id="KW-0119">Carbohydrate metabolism</keyword>
<comment type="catalytic activity">
    <reaction evidence="1 9">
        <text>Hydrolysis of terminal, non-reducing beta-D-glucosyl residues with release of beta-D-glucose.</text>
        <dbReference type="EC" id="3.2.1.21"/>
    </reaction>
</comment>
<accession>A0ABY6ZIK6</accession>
<dbReference type="GO" id="GO:0008422">
    <property type="term" value="F:beta-glucosidase activity"/>
    <property type="evidence" value="ECO:0007669"/>
    <property type="project" value="UniProtKB-EC"/>
</dbReference>
<dbReference type="Gene3D" id="3.20.20.80">
    <property type="entry name" value="Glycosidases"/>
    <property type="match status" value="1"/>
</dbReference>
<keyword evidence="8" id="KW-0624">Polysaccharide degradation</keyword>
<evidence type="ECO:0000256" key="5">
    <source>
        <dbReference type="ARBA" id="ARBA00023001"/>
    </source>
</evidence>
<evidence type="ECO:0000256" key="2">
    <source>
        <dbReference type="ARBA" id="ARBA00010838"/>
    </source>
</evidence>
<sequence>MTRDYIAFPADFVFGTATAAYQIEGAAKEDGRGESIWDRFSHTPGKVFEGHTGDIACDHYHRYEEDIELMHQLGIPSYRLSIAWPRIFPKRGKFNQAGIDFYRRLLETLHKYGIEPVVTLYHWDLPQYLQDEGGWANRKTVDYFVEYATKVFAELGDLVPKFITHNEPWCASFLSYGLGQHAPGHQNWSEAYAAAHHILLSHGLAVNAYRAAGLKGDIGITLNFTWVDAASDSAQDQAMSRYADGFFNRWFVEPVTKGRYPADMIPLVESQIGELSFIGAGDLEAIATKVDFLGVNYYTRQVVAADPSAPLGVRMVEPPRDSVTDMGWEIHPQSLYRLLNWLQTAYTGDLPLLITENGSAFRDHLVAGEVHDRERIDYVADHLEAAKRFIDEGGPLKGYYLWSLMDNFEWAFGYSKRFGMVYVDYGTQARIVKDSGKWYSDQISYHCSLHTR</sequence>
<dbReference type="InterPro" id="IPR001360">
    <property type="entry name" value="Glyco_hydro_1"/>
</dbReference>
<dbReference type="Proteomes" id="UP001164761">
    <property type="component" value="Chromosome"/>
</dbReference>
<dbReference type="PRINTS" id="PR00131">
    <property type="entry name" value="GLHYDRLASE1"/>
</dbReference>
<dbReference type="Pfam" id="PF00232">
    <property type="entry name" value="Glyco_hydro_1"/>
    <property type="match status" value="1"/>
</dbReference>
<dbReference type="PANTHER" id="PTHR10353:SF36">
    <property type="entry name" value="LP05116P"/>
    <property type="match status" value="1"/>
</dbReference>
<evidence type="ECO:0000313" key="10">
    <source>
        <dbReference type="EMBL" id="WAH42610.1"/>
    </source>
</evidence>
<keyword evidence="4 9" id="KW-0378">Hydrolase</keyword>
<name>A0ABY6ZIK6_9BACL</name>
<evidence type="ECO:0000256" key="9">
    <source>
        <dbReference type="RuleBase" id="RU361175"/>
    </source>
</evidence>
<proteinExistence type="inferred from homology"/>
<evidence type="ECO:0000256" key="1">
    <source>
        <dbReference type="ARBA" id="ARBA00000448"/>
    </source>
</evidence>
<evidence type="ECO:0000313" key="11">
    <source>
        <dbReference type="Proteomes" id="UP001164761"/>
    </source>
</evidence>
<dbReference type="InterPro" id="IPR033132">
    <property type="entry name" value="GH_1_N_CS"/>
</dbReference>
<dbReference type="InterPro" id="IPR017853">
    <property type="entry name" value="GH"/>
</dbReference>
<dbReference type="NCBIfam" id="TIGR03356">
    <property type="entry name" value="BGL"/>
    <property type="match status" value="1"/>
</dbReference>
<evidence type="ECO:0000256" key="8">
    <source>
        <dbReference type="ARBA" id="ARBA00023326"/>
    </source>
</evidence>
<dbReference type="PROSITE" id="PS00653">
    <property type="entry name" value="GLYCOSYL_HYDROL_F1_2"/>
    <property type="match status" value="1"/>
</dbReference>
<evidence type="ECO:0000256" key="6">
    <source>
        <dbReference type="ARBA" id="ARBA00023277"/>
    </source>
</evidence>
<dbReference type="RefSeq" id="WP_268006481.1">
    <property type="nucleotide sequence ID" value="NZ_CP104067.1"/>
</dbReference>
<evidence type="ECO:0000256" key="7">
    <source>
        <dbReference type="ARBA" id="ARBA00023295"/>
    </source>
</evidence>
<dbReference type="EC" id="3.2.1.21" evidence="3 9"/>
<keyword evidence="7 9" id="KW-0326">Glycosidase</keyword>
<protein>
    <recommendedName>
        <fullName evidence="3 9">Beta-glucosidase</fullName>
        <ecNumber evidence="3 9">3.2.1.21</ecNumber>
    </recommendedName>
</protein>
<dbReference type="SUPFAM" id="SSF51445">
    <property type="entry name" value="(Trans)glycosidases"/>
    <property type="match status" value="1"/>
</dbReference>
<keyword evidence="5" id="KW-0136">Cellulose degradation</keyword>
<reference evidence="10" key="1">
    <citation type="submission" date="2022-08" db="EMBL/GenBank/DDBJ databases">
        <title>Alicyclobacillus fastidiosus DSM 17978, complete genome.</title>
        <authorList>
            <person name="Wang Q."/>
            <person name="Cai R."/>
            <person name="Wang Z."/>
        </authorList>
    </citation>
    <scope>NUCLEOTIDE SEQUENCE</scope>
    <source>
        <strain evidence="10">DSM 17978</strain>
    </source>
</reference>
<dbReference type="InterPro" id="IPR017736">
    <property type="entry name" value="Glyco_hydro_1_beta-glucosidase"/>
</dbReference>
<dbReference type="EMBL" id="CP104067">
    <property type="protein sequence ID" value="WAH42610.1"/>
    <property type="molecule type" value="Genomic_DNA"/>
</dbReference>
<organism evidence="10 11">
    <name type="scientific">Alicyclobacillus fastidiosus</name>
    <dbReference type="NCBI Taxonomy" id="392011"/>
    <lineage>
        <taxon>Bacteria</taxon>
        <taxon>Bacillati</taxon>
        <taxon>Bacillota</taxon>
        <taxon>Bacilli</taxon>
        <taxon>Bacillales</taxon>
        <taxon>Alicyclobacillaceae</taxon>
        <taxon>Alicyclobacillus</taxon>
    </lineage>
</organism>
<dbReference type="PANTHER" id="PTHR10353">
    <property type="entry name" value="GLYCOSYL HYDROLASE"/>
    <property type="match status" value="1"/>
</dbReference>
<evidence type="ECO:0000256" key="4">
    <source>
        <dbReference type="ARBA" id="ARBA00022801"/>
    </source>
</evidence>